<accession>A0A2U1L3X8</accession>
<proteinExistence type="predicted"/>
<evidence type="ECO:0000313" key="2">
    <source>
        <dbReference type="Proteomes" id="UP000245207"/>
    </source>
</evidence>
<evidence type="ECO:0000313" key="1">
    <source>
        <dbReference type="EMBL" id="PWA43705.1"/>
    </source>
</evidence>
<protein>
    <submittedName>
        <fullName evidence="1">Uncharacterized protein</fullName>
    </submittedName>
</protein>
<gene>
    <name evidence="1" type="ORF">CTI12_AA530190</name>
</gene>
<keyword evidence="2" id="KW-1185">Reference proteome</keyword>
<dbReference type="Proteomes" id="UP000245207">
    <property type="component" value="Unassembled WGS sequence"/>
</dbReference>
<organism evidence="1 2">
    <name type="scientific">Artemisia annua</name>
    <name type="common">Sweet wormwood</name>
    <dbReference type="NCBI Taxonomy" id="35608"/>
    <lineage>
        <taxon>Eukaryota</taxon>
        <taxon>Viridiplantae</taxon>
        <taxon>Streptophyta</taxon>
        <taxon>Embryophyta</taxon>
        <taxon>Tracheophyta</taxon>
        <taxon>Spermatophyta</taxon>
        <taxon>Magnoliopsida</taxon>
        <taxon>eudicotyledons</taxon>
        <taxon>Gunneridae</taxon>
        <taxon>Pentapetalae</taxon>
        <taxon>asterids</taxon>
        <taxon>campanulids</taxon>
        <taxon>Asterales</taxon>
        <taxon>Asteraceae</taxon>
        <taxon>Asteroideae</taxon>
        <taxon>Anthemideae</taxon>
        <taxon>Artemisiinae</taxon>
        <taxon>Artemisia</taxon>
    </lineage>
</organism>
<dbReference type="EMBL" id="PKPP01011687">
    <property type="protein sequence ID" value="PWA43705.1"/>
    <property type="molecule type" value="Genomic_DNA"/>
</dbReference>
<reference evidence="1 2" key="1">
    <citation type="journal article" date="2018" name="Mol. Plant">
        <title>The genome of Artemisia annua provides insight into the evolution of Asteraceae family and artemisinin biosynthesis.</title>
        <authorList>
            <person name="Shen Q."/>
            <person name="Zhang L."/>
            <person name="Liao Z."/>
            <person name="Wang S."/>
            <person name="Yan T."/>
            <person name="Shi P."/>
            <person name="Liu M."/>
            <person name="Fu X."/>
            <person name="Pan Q."/>
            <person name="Wang Y."/>
            <person name="Lv Z."/>
            <person name="Lu X."/>
            <person name="Zhang F."/>
            <person name="Jiang W."/>
            <person name="Ma Y."/>
            <person name="Chen M."/>
            <person name="Hao X."/>
            <person name="Li L."/>
            <person name="Tang Y."/>
            <person name="Lv G."/>
            <person name="Zhou Y."/>
            <person name="Sun X."/>
            <person name="Brodelius P.E."/>
            <person name="Rose J.K.C."/>
            <person name="Tang K."/>
        </authorList>
    </citation>
    <scope>NUCLEOTIDE SEQUENCE [LARGE SCALE GENOMIC DNA]</scope>
    <source>
        <strain evidence="2">cv. Huhao1</strain>
        <tissue evidence="1">Leaf</tissue>
    </source>
</reference>
<comment type="caution">
    <text evidence="1">The sequence shown here is derived from an EMBL/GenBank/DDBJ whole genome shotgun (WGS) entry which is preliminary data.</text>
</comment>
<name>A0A2U1L3X8_ARTAN</name>
<dbReference type="AlphaFoldDB" id="A0A2U1L3X8"/>
<sequence length="84" mass="9843">MMMVHKRYRLILTRLDQPRHQQILKNHPTNANASDGFLICGNVNKHLKTTNFIRQVLFSLFRVLQSKLTANNKQVIKHEYVDVG</sequence>